<name>A0ABM1ENN6_PRICU</name>
<dbReference type="InterPro" id="IPR028160">
    <property type="entry name" value="Slx9-like"/>
</dbReference>
<reference evidence="5" key="1">
    <citation type="submission" date="2025-08" db="UniProtKB">
        <authorList>
            <consortium name="RefSeq"/>
        </authorList>
    </citation>
    <scope>IDENTIFICATION</scope>
</reference>
<evidence type="ECO:0000313" key="4">
    <source>
        <dbReference type="Proteomes" id="UP000695022"/>
    </source>
</evidence>
<protein>
    <submittedName>
        <fullName evidence="5">Protein FAM207A-like</fullName>
    </submittedName>
</protein>
<dbReference type="PANTHER" id="PTHR31109">
    <property type="entry name" value="PROTEIN FAM207A"/>
    <property type="match status" value="1"/>
</dbReference>
<comment type="similarity">
    <text evidence="2">Belongs to the SLX9 family.</text>
</comment>
<dbReference type="Pfam" id="PF15341">
    <property type="entry name" value="SLX9"/>
    <property type="match status" value="1"/>
</dbReference>
<dbReference type="PANTHER" id="PTHR31109:SF2">
    <property type="entry name" value="RIBOSOME BIOGENESIS PROTEIN SLX9 HOMOLOG"/>
    <property type="match status" value="1"/>
</dbReference>
<evidence type="ECO:0000256" key="2">
    <source>
        <dbReference type="ARBA" id="ARBA00011022"/>
    </source>
</evidence>
<evidence type="ECO:0000256" key="1">
    <source>
        <dbReference type="ARBA" id="ARBA00004604"/>
    </source>
</evidence>
<evidence type="ECO:0000256" key="3">
    <source>
        <dbReference type="ARBA" id="ARBA00023242"/>
    </source>
</evidence>
<dbReference type="Proteomes" id="UP000695022">
    <property type="component" value="Unplaced"/>
</dbReference>
<sequence length="220" mass="24819">MGKAKKARQKLHGRACVVHQQGETTKVGVRVLGQGATASTTVGNTQPSELVRPLSRGTSSEIFRNISITPDILANQKVLLDSDRMSIATTNKSSVQMKKKDKRKERHDAWLQKVGAITQAKEKQKTARRRANLPIVGDLKPLEDALPTLDLLLKESGRGKMERNEEPIKVKWTRSVKQKQKQMMEDMKTFQQVLNHPEYQKNPLGVISLHLKNKIQEQTL</sequence>
<dbReference type="GeneID" id="106814053"/>
<keyword evidence="3" id="KW-0539">Nucleus</keyword>
<gene>
    <name evidence="5" type="primary">LOC106814053</name>
</gene>
<keyword evidence="4" id="KW-1185">Reference proteome</keyword>
<comment type="subcellular location">
    <subcellularLocation>
        <location evidence="1">Nucleus</location>
        <location evidence="1">Nucleolus</location>
    </subcellularLocation>
</comment>
<evidence type="ECO:0000313" key="5">
    <source>
        <dbReference type="RefSeq" id="XP_014673807.1"/>
    </source>
</evidence>
<dbReference type="RefSeq" id="XP_014673807.1">
    <property type="nucleotide sequence ID" value="XM_014818321.1"/>
</dbReference>
<proteinExistence type="inferred from homology"/>
<organism evidence="4 5">
    <name type="scientific">Priapulus caudatus</name>
    <name type="common">Priapulid worm</name>
    <dbReference type="NCBI Taxonomy" id="37621"/>
    <lineage>
        <taxon>Eukaryota</taxon>
        <taxon>Metazoa</taxon>
        <taxon>Ecdysozoa</taxon>
        <taxon>Scalidophora</taxon>
        <taxon>Priapulida</taxon>
        <taxon>Priapulimorpha</taxon>
        <taxon>Priapulimorphida</taxon>
        <taxon>Priapulidae</taxon>
        <taxon>Priapulus</taxon>
    </lineage>
</organism>
<accession>A0ABM1ENN6</accession>